<accession>A0A8D2I736</accession>
<dbReference type="GeneTree" id="ENSGT00390000010849"/>
<protein>
    <submittedName>
        <fullName evidence="1">Uncharacterized protein</fullName>
    </submittedName>
</protein>
<keyword evidence="2" id="KW-1185">Reference proteome</keyword>
<dbReference type="Proteomes" id="UP000694417">
    <property type="component" value="Unplaced"/>
</dbReference>
<name>A0A8D2I736_UROPR</name>
<organism evidence="1 2">
    <name type="scientific">Urocitellus parryii</name>
    <name type="common">Arctic ground squirrel</name>
    <name type="synonym">Spermophilus parryii</name>
    <dbReference type="NCBI Taxonomy" id="9999"/>
    <lineage>
        <taxon>Eukaryota</taxon>
        <taxon>Metazoa</taxon>
        <taxon>Chordata</taxon>
        <taxon>Craniata</taxon>
        <taxon>Vertebrata</taxon>
        <taxon>Euteleostomi</taxon>
        <taxon>Mammalia</taxon>
        <taxon>Eutheria</taxon>
        <taxon>Euarchontoglires</taxon>
        <taxon>Glires</taxon>
        <taxon>Rodentia</taxon>
        <taxon>Sciuromorpha</taxon>
        <taxon>Sciuridae</taxon>
        <taxon>Xerinae</taxon>
        <taxon>Marmotini</taxon>
        <taxon>Urocitellus</taxon>
    </lineage>
</organism>
<evidence type="ECO:0000313" key="2">
    <source>
        <dbReference type="Proteomes" id="UP000694417"/>
    </source>
</evidence>
<dbReference type="Ensembl" id="ENSUPAT00010026965.1">
    <property type="protein sequence ID" value="ENSUPAP00010023709.1"/>
    <property type="gene ID" value="ENSUPAG00010018766.1"/>
</dbReference>
<sequence length="142" mass="15607">GICETGHWPHQKDHIEGMSSTHLEVLRIHMQLVTVQLTETCKGALEVVEVFQAITKGINHLLNLLAMGLDLGVTHDGRGRGQVSKAIKEPLGPGIDNQDFFHIHFSPHACDSSLILSCEMNHGVWSRSLSIISDASEATEDY</sequence>
<evidence type="ECO:0000313" key="1">
    <source>
        <dbReference type="Ensembl" id="ENSUPAP00010023697.1"/>
    </source>
</evidence>
<dbReference type="AlphaFoldDB" id="A0A8D2I736"/>
<dbReference type="Ensembl" id="ENSUPAT00010026953.1">
    <property type="protein sequence ID" value="ENSUPAP00010023697.1"/>
    <property type="gene ID" value="ENSUPAG00010018766.1"/>
</dbReference>
<reference evidence="1" key="1">
    <citation type="submission" date="2025-05" db="UniProtKB">
        <authorList>
            <consortium name="Ensembl"/>
        </authorList>
    </citation>
    <scope>IDENTIFICATION</scope>
</reference>
<proteinExistence type="predicted"/>